<organism evidence="5 6">
    <name type="scientific">Batrachochytrium salamandrivorans</name>
    <dbReference type="NCBI Taxonomy" id="1357716"/>
    <lineage>
        <taxon>Eukaryota</taxon>
        <taxon>Fungi</taxon>
        <taxon>Fungi incertae sedis</taxon>
        <taxon>Chytridiomycota</taxon>
        <taxon>Chytridiomycota incertae sedis</taxon>
        <taxon>Chytridiomycetes</taxon>
        <taxon>Rhizophydiales</taxon>
        <taxon>Rhizophydiales incertae sedis</taxon>
        <taxon>Batrachochytrium</taxon>
    </lineage>
</organism>
<dbReference type="EMBL" id="JAFCIX010000378">
    <property type="protein sequence ID" value="KAH6592553.1"/>
    <property type="molecule type" value="Genomic_DNA"/>
</dbReference>
<feature type="compositionally biased region" description="Pro residues" evidence="2">
    <location>
        <begin position="119"/>
        <end position="142"/>
    </location>
</feature>
<feature type="domain" description="FF" evidence="4">
    <location>
        <begin position="436"/>
        <end position="490"/>
    </location>
</feature>
<feature type="region of interest" description="Disordered" evidence="2">
    <location>
        <begin position="162"/>
        <end position="283"/>
    </location>
</feature>
<comment type="caution">
    <text evidence="5">The sequence shown here is derived from an EMBL/GenBank/DDBJ whole genome shotgun (WGS) entry which is preliminary data.</text>
</comment>
<dbReference type="Pfam" id="PF00397">
    <property type="entry name" value="WW"/>
    <property type="match status" value="1"/>
</dbReference>
<feature type="domain" description="WW" evidence="3">
    <location>
        <begin position="303"/>
        <end position="330"/>
    </location>
</feature>
<feature type="compositionally biased region" description="Low complexity" evidence="2">
    <location>
        <begin position="44"/>
        <end position="56"/>
    </location>
</feature>
<evidence type="ECO:0000256" key="1">
    <source>
        <dbReference type="ARBA" id="ARBA00022737"/>
    </source>
</evidence>
<accession>A0ABQ8F5U7</accession>
<evidence type="ECO:0000256" key="2">
    <source>
        <dbReference type="SAM" id="MobiDB-lite"/>
    </source>
</evidence>
<dbReference type="SUPFAM" id="SSF81698">
    <property type="entry name" value="FF domain"/>
    <property type="match status" value="4"/>
</dbReference>
<reference evidence="5 6" key="1">
    <citation type="submission" date="2021-02" db="EMBL/GenBank/DDBJ databases">
        <title>Variation within the Batrachochytrium salamandrivorans European outbreak.</title>
        <authorList>
            <person name="Kelly M."/>
            <person name="Pasmans F."/>
            <person name="Shea T.P."/>
            <person name="Munoz J.F."/>
            <person name="Carranza S."/>
            <person name="Cuomo C.A."/>
            <person name="Martel A."/>
        </authorList>
    </citation>
    <scope>NUCLEOTIDE SEQUENCE [LARGE SCALE GENOMIC DNA]</scope>
    <source>
        <strain evidence="5 6">AMFP18/2</strain>
    </source>
</reference>
<dbReference type="Proteomes" id="UP001648503">
    <property type="component" value="Unassembled WGS sequence"/>
</dbReference>
<feature type="domain" description="WW" evidence="3">
    <location>
        <begin position="142"/>
        <end position="175"/>
    </location>
</feature>
<dbReference type="Pfam" id="PF01846">
    <property type="entry name" value="FF"/>
    <property type="match status" value="3"/>
</dbReference>
<dbReference type="InterPro" id="IPR045148">
    <property type="entry name" value="TCRG1-like"/>
</dbReference>
<dbReference type="InterPro" id="IPR036020">
    <property type="entry name" value="WW_dom_sf"/>
</dbReference>
<dbReference type="InterPro" id="IPR036517">
    <property type="entry name" value="FF_domain_sf"/>
</dbReference>
<dbReference type="SMART" id="SM00441">
    <property type="entry name" value="FF"/>
    <property type="match status" value="5"/>
</dbReference>
<evidence type="ECO:0000313" key="6">
    <source>
        <dbReference type="Proteomes" id="UP001648503"/>
    </source>
</evidence>
<evidence type="ECO:0000313" key="5">
    <source>
        <dbReference type="EMBL" id="KAH6592553.1"/>
    </source>
</evidence>
<dbReference type="PROSITE" id="PS50020">
    <property type="entry name" value="WW_DOMAIN_2"/>
    <property type="match status" value="2"/>
</dbReference>
<feature type="compositionally biased region" description="Polar residues" evidence="2">
    <location>
        <begin position="165"/>
        <end position="194"/>
    </location>
</feature>
<dbReference type="InterPro" id="IPR002713">
    <property type="entry name" value="FF_domain"/>
</dbReference>
<feature type="region of interest" description="Disordered" evidence="2">
    <location>
        <begin position="95"/>
        <end position="142"/>
    </location>
</feature>
<sequence length="895" mass="101172">MDPLLDFDNSGGATSSTVVDAQEKQRLIQSAKKEKRKEQRRATQQQQQQQQQLQPLPMHSQLHQQMHINGPQTHPFPNHSMMHSYVHSQMNRPFSQIPQFPQFPQIPPFPQFPQISPFPQIPQFPPFPQFPQIPPFPPFPNMHAPPPVSLHHAPDGKPYYYNPATGKSTWVTPPTKSSSKVPDPTTPTVESSVVITELVDEPEVTKDPSGEEDPLPVDNSIPEVQLNDESGDDDEGNPDISMEKKDDAKSDSNSDSDLESESVSTSDSDSDSDLGSDKDMDNSLDAVVPERAIAMKRIPETTWSIVLTSLNHEFYFNQDTQSVSWDMPEEIVNIVGELLASAMDVDLEEFSEYDEDADDDHLQPNDIPVGQYPADAHFDGGHASTDPLLKGTVDSTLVNTGGNGLEKHVSNTIESELEGVQPPPLASVALAPVLSHTEVVEQFNQMLKDINPSPFSTWESEEVKMNQDPRFQLVTTSKERRRLFDKYCQSQAQATATVVLSASKDARLAYIDLLKAELTLRTRFSDFSRKFKRDPRFTNLASILDREALFSAHMDTLKGETAKRRQEDAAKIKTDFISMLKQNRWITHKSIWADVRRDLGSDSRFIAVVSPIDRETWFRTYISSMSASGASNTDGGDNPSALQEKSIRERTEQVRIERLAQQRKSKAQLSHLQHDGAVTMFQTLLIDHVKAHTIKYSDVDEKMQRDPRYPHLLDLAARHSVFKKHIDTLFKKRVDAFHSLLDTVTKLTSTYSELASFLATDARTIQLELESEASLEELFKSYMETKRKDAEATLDLSFSKNAFIDFHVRAAMQSAIVDAVERGLAVPVEGDEWRWISLYEIKQVMQSERAWLVFDAFPLERDRMLMRYVKQVVVRVREERGGTRDQVVATFAGAH</sequence>
<keyword evidence="6" id="KW-1185">Reference proteome</keyword>
<dbReference type="SUPFAM" id="SSF51045">
    <property type="entry name" value="WW domain"/>
    <property type="match status" value="1"/>
</dbReference>
<evidence type="ECO:0000259" key="4">
    <source>
        <dbReference type="PROSITE" id="PS51676"/>
    </source>
</evidence>
<gene>
    <name evidence="5" type="ORF">BASA50_008003</name>
</gene>
<evidence type="ECO:0000259" key="3">
    <source>
        <dbReference type="PROSITE" id="PS50020"/>
    </source>
</evidence>
<dbReference type="PANTHER" id="PTHR15377">
    <property type="entry name" value="TRANSCRIPTION ELONGATION REGULATOR 1"/>
    <property type="match status" value="1"/>
</dbReference>
<dbReference type="Gene3D" id="1.10.10.440">
    <property type="entry name" value="FF domain"/>
    <property type="match status" value="4"/>
</dbReference>
<protein>
    <recommendedName>
        <fullName evidence="7">WW domain-containing protein</fullName>
    </recommendedName>
</protein>
<feature type="compositionally biased region" description="Basic and acidic residues" evidence="2">
    <location>
        <begin position="241"/>
        <end position="252"/>
    </location>
</feature>
<evidence type="ECO:0008006" key="7">
    <source>
        <dbReference type="Google" id="ProtNLM"/>
    </source>
</evidence>
<dbReference type="PROSITE" id="PS51676">
    <property type="entry name" value="FF"/>
    <property type="match status" value="1"/>
</dbReference>
<feature type="region of interest" description="Disordered" evidence="2">
    <location>
        <begin position="627"/>
        <end position="649"/>
    </location>
</feature>
<keyword evidence="1" id="KW-0677">Repeat</keyword>
<dbReference type="SMART" id="SM00456">
    <property type="entry name" value="WW"/>
    <property type="match status" value="2"/>
</dbReference>
<proteinExistence type="predicted"/>
<dbReference type="InterPro" id="IPR001202">
    <property type="entry name" value="WW_dom"/>
</dbReference>
<feature type="region of interest" description="Disordered" evidence="2">
    <location>
        <begin position="1"/>
        <end position="56"/>
    </location>
</feature>
<dbReference type="Gene3D" id="2.20.70.10">
    <property type="match status" value="2"/>
</dbReference>
<dbReference type="CDD" id="cd00201">
    <property type="entry name" value="WW"/>
    <property type="match status" value="1"/>
</dbReference>
<feature type="compositionally biased region" description="Polar residues" evidence="2">
    <location>
        <begin position="627"/>
        <end position="643"/>
    </location>
</feature>
<name>A0ABQ8F5U7_9FUNG</name>
<dbReference type="PANTHER" id="PTHR15377:SF3">
    <property type="entry name" value="WW DOMAIN-CONTAINING PROTEIN"/>
    <property type="match status" value="1"/>
</dbReference>